<dbReference type="STRING" id="329726.AM1_4440"/>
<evidence type="ECO:0000259" key="1">
    <source>
        <dbReference type="Pfam" id="PF04993"/>
    </source>
</evidence>
<dbReference type="PANTHER" id="PTHR36121">
    <property type="entry name" value="PROTEIN SXY"/>
    <property type="match status" value="1"/>
</dbReference>
<evidence type="ECO:0000313" key="2">
    <source>
        <dbReference type="EMBL" id="ABW29417.1"/>
    </source>
</evidence>
<sequence length="120" mass="13597">MPTSSTFVSSVLERLNHLAPVSARPMFGGHGLYVEGVMFALIADERIYLKADGENQPFFVEAGSRPFIYDRKEKPMVMSYYLLPIDIYENLDELKVWLDSAVEAALRNQAKKKPKSKLAK</sequence>
<reference evidence="2 3" key="1">
    <citation type="journal article" date="2008" name="Proc. Natl. Acad. Sci. U.S.A.">
        <title>Niche adaptation and genome expansion in the chlorophyll d-producing cyanobacterium Acaryochloris marina.</title>
        <authorList>
            <person name="Swingley W.D."/>
            <person name="Chen M."/>
            <person name="Cheung P.C."/>
            <person name="Conrad A.L."/>
            <person name="Dejesa L.C."/>
            <person name="Hao J."/>
            <person name="Honchak B.M."/>
            <person name="Karbach L.E."/>
            <person name="Kurdoglu A."/>
            <person name="Lahiri S."/>
            <person name="Mastrian S.D."/>
            <person name="Miyashita H."/>
            <person name="Page L."/>
            <person name="Ramakrishna P."/>
            <person name="Satoh S."/>
            <person name="Sattley W.M."/>
            <person name="Shimada Y."/>
            <person name="Taylor H.L."/>
            <person name="Tomo T."/>
            <person name="Tsuchiya T."/>
            <person name="Wang Z.T."/>
            <person name="Raymond J."/>
            <person name="Mimuro M."/>
            <person name="Blankenship R.E."/>
            <person name="Touchman J.W."/>
        </authorList>
    </citation>
    <scope>NUCLEOTIDE SEQUENCE [LARGE SCALE GENOMIC DNA]</scope>
    <source>
        <strain evidence="3">MBIC 11017</strain>
    </source>
</reference>
<dbReference type="KEGG" id="amr:AM1_4440"/>
<keyword evidence="3" id="KW-1185">Reference proteome</keyword>
<dbReference type="Proteomes" id="UP000000268">
    <property type="component" value="Chromosome"/>
</dbReference>
<dbReference type="SUPFAM" id="SSF159894">
    <property type="entry name" value="YgaC/TfoX-N like"/>
    <property type="match status" value="1"/>
</dbReference>
<name>B0CFX0_ACAM1</name>
<dbReference type="InterPro" id="IPR047525">
    <property type="entry name" value="TfoX-like"/>
</dbReference>
<feature type="domain" description="TfoX N-terminal" evidence="1">
    <location>
        <begin position="13"/>
        <end position="105"/>
    </location>
</feature>
<dbReference type="Pfam" id="PF04993">
    <property type="entry name" value="TfoX_N"/>
    <property type="match status" value="1"/>
</dbReference>
<dbReference type="PANTHER" id="PTHR36121:SF1">
    <property type="entry name" value="PROTEIN SXY"/>
    <property type="match status" value="1"/>
</dbReference>
<proteinExistence type="predicted"/>
<dbReference type="eggNOG" id="COG3070">
    <property type="taxonomic scope" value="Bacteria"/>
</dbReference>
<gene>
    <name evidence="2" type="ordered locus">AM1_4440</name>
</gene>
<dbReference type="Gene3D" id="3.30.1460.30">
    <property type="entry name" value="YgaC/TfoX-N like chaperone"/>
    <property type="match status" value="1"/>
</dbReference>
<protein>
    <submittedName>
        <fullName evidence="2">TfoX N-terminal domain protein</fullName>
    </submittedName>
</protein>
<dbReference type="HOGENOM" id="CLU_125849_3_0_3"/>
<dbReference type="AlphaFoldDB" id="B0CFX0"/>
<dbReference type="InterPro" id="IPR007076">
    <property type="entry name" value="TfoX_N"/>
</dbReference>
<evidence type="ECO:0000313" key="3">
    <source>
        <dbReference type="Proteomes" id="UP000000268"/>
    </source>
</evidence>
<accession>B0CFX0</accession>
<dbReference type="RefSeq" id="WP_012164735.1">
    <property type="nucleotide sequence ID" value="NC_009925.1"/>
</dbReference>
<organism evidence="2 3">
    <name type="scientific">Acaryochloris marina (strain MBIC 11017)</name>
    <dbReference type="NCBI Taxonomy" id="329726"/>
    <lineage>
        <taxon>Bacteria</taxon>
        <taxon>Bacillati</taxon>
        <taxon>Cyanobacteriota</taxon>
        <taxon>Cyanophyceae</taxon>
        <taxon>Acaryochloridales</taxon>
        <taxon>Acaryochloridaceae</taxon>
        <taxon>Acaryochloris</taxon>
    </lineage>
</organism>
<dbReference type="OrthoDB" id="9803291at2"/>
<dbReference type="EMBL" id="CP000828">
    <property type="protein sequence ID" value="ABW29417.1"/>
    <property type="molecule type" value="Genomic_DNA"/>
</dbReference>